<protein>
    <submittedName>
        <fullName evidence="1">Uncharacterized protein</fullName>
    </submittedName>
</protein>
<reference evidence="1" key="2">
    <citation type="submission" date="2025-08" db="UniProtKB">
        <authorList>
            <consortium name="Ensembl"/>
        </authorList>
    </citation>
    <scope>IDENTIFICATION</scope>
</reference>
<reference evidence="1" key="1">
    <citation type="submission" date="2021-04" db="EMBL/GenBank/DDBJ databases">
        <authorList>
            <consortium name="Wellcome Sanger Institute Data Sharing"/>
        </authorList>
    </citation>
    <scope>NUCLEOTIDE SEQUENCE [LARGE SCALE GENOMIC DNA]</scope>
</reference>
<evidence type="ECO:0000313" key="1">
    <source>
        <dbReference type="Ensembl" id="ENSSAUP00010020551.1"/>
    </source>
</evidence>
<accession>A0A671V3N9</accession>
<dbReference type="GeneTree" id="ENSGT00990000211769"/>
<organism evidence="1 2">
    <name type="scientific">Sparus aurata</name>
    <name type="common">Gilthead sea bream</name>
    <dbReference type="NCBI Taxonomy" id="8175"/>
    <lineage>
        <taxon>Eukaryota</taxon>
        <taxon>Metazoa</taxon>
        <taxon>Chordata</taxon>
        <taxon>Craniata</taxon>
        <taxon>Vertebrata</taxon>
        <taxon>Euteleostomi</taxon>
        <taxon>Actinopterygii</taxon>
        <taxon>Neopterygii</taxon>
        <taxon>Teleostei</taxon>
        <taxon>Neoteleostei</taxon>
        <taxon>Acanthomorphata</taxon>
        <taxon>Eupercaria</taxon>
        <taxon>Spariformes</taxon>
        <taxon>Sparidae</taxon>
        <taxon>Sparus</taxon>
    </lineage>
</organism>
<keyword evidence="2" id="KW-1185">Reference proteome</keyword>
<dbReference type="InParanoid" id="A0A671V3N9"/>
<sequence>QPPPPLFGGQLYLYSNIVKDSREQTGTLISPGDIHSSLRTSVDTVKHEAASTFSCDEQQHPLNNIGCGAFTVCN</sequence>
<dbReference type="AlphaFoldDB" id="A0A671V3N9"/>
<dbReference type="Ensembl" id="ENSSAUT00010021716.1">
    <property type="protein sequence ID" value="ENSSAUP00010020551.1"/>
    <property type="gene ID" value="ENSSAUG00010009156.1"/>
</dbReference>
<proteinExistence type="predicted"/>
<dbReference type="Proteomes" id="UP000472265">
    <property type="component" value="Chromosome 10"/>
</dbReference>
<evidence type="ECO:0000313" key="2">
    <source>
        <dbReference type="Proteomes" id="UP000472265"/>
    </source>
</evidence>
<reference evidence="1" key="3">
    <citation type="submission" date="2025-09" db="UniProtKB">
        <authorList>
            <consortium name="Ensembl"/>
        </authorList>
    </citation>
    <scope>IDENTIFICATION</scope>
</reference>
<name>A0A671V3N9_SPAAU</name>